<evidence type="ECO:0000256" key="3">
    <source>
        <dbReference type="ARBA" id="ARBA00022448"/>
    </source>
</evidence>
<dbReference type="Pfam" id="PF01061">
    <property type="entry name" value="ABC2_membrane"/>
    <property type="match status" value="1"/>
</dbReference>
<dbReference type="PANTHER" id="PTHR30413:SF10">
    <property type="entry name" value="CAPSULE POLYSACCHARIDE EXPORT INNER-MEMBRANE PROTEIN CTRC"/>
    <property type="match status" value="1"/>
</dbReference>
<feature type="domain" description="ABC transmembrane type-2" evidence="12">
    <location>
        <begin position="43"/>
        <end position="264"/>
    </location>
</feature>
<evidence type="ECO:0000256" key="7">
    <source>
        <dbReference type="ARBA" id="ARBA00022903"/>
    </source>
</evidence>
<evidence type="ECO:0000313" key="14">
    <source>
        <dbReference type="Proteomes" id="UP001203945"/>
    </source>
</evidence>
<dbReference type="InterPro" id="IPR047817">
    <property type="entry name" value="ABC2_TM_bact-type"/>
</dbReference>
<feature type="transmembrane region" description="Helical" evidence="11">
    <location>
        <begin position="153"/>
        <end position="178"/>
    </location>
</feature>
<evidence type="ECO:0000256" key="5">
    <source>
        <dbReference type="ARBA" id="ARBA00022597"/>
    </source>
</evidence>
<keyword evidence="4 11" id="KW-1003">Cell membrane</keyword>
<sequence length="272" mass="30365">MRADRGLGLDRHDQCVRPRVSGLRTTVAMMLREMSTSHGRATGGYFWAIIDPIAGIALMTLVFSIVMRNPPIGTNFVIFYATGYVPFSLYGKLTNKMGGAISSSRSLLAYPAVTVTDALLSRAMVTILTEIVVTYLIFSFILLSQETRTDPDIATIAVAIAMCISLAFGIGTINAFLFSAFPEWMTIWSVLNRPLFIISCVFFIYDNVPHPYDKWLWFNPLVHVIGQMRKGFYHSYSGDYVSVAYVFGLAAVLSVIGLALVTRYHREIVNEW</sequence>
<keyword evidence="14" id="KW-1185">Reference proteome</keyword>
<protein>
    <recommendedName>
        <fullName evidence="11">Transport permease protein</fullName>
    </recommendedName>
</protein>
<dbReference type="PANTHER" id="PTHR30413">
    <property type="entry name" value="INNER MEMBRANE TRANSPORT PERMEASE"/>
    <property type="match status" value="1"/>
</dbReference>
<keyword evidence="7" id="KW-0972">Capsule biogenesis/degradation</keyword>
<feature type="transmembrane region" description="Helical" evidence="11">
    <location>
        <begin position="240"/>
        <end position="261"/>
    </location>
</feature>
<dbReference type="Proteomes" id="UP001203945">
    <property type="component" value="Unassembled WGS sequence"/>
</dbReference>
<evidence type="ECO:0000256" key="1">
    <source>
        <dbReference type="ARBA" id="ARBA00004651"/>
    </source>
</evidence>
<dbReference type="PROSITE" id="PS51012">
    <property type="entry name" value="ABC_TM2"/>
    <property type="match status" value="1"/>
</dbReference>
<evidence type="ECO:0000256" key="11">
    <source>
        <dbReference type="RuleBase" id="RU361157"/>
    </source>
</evidence>
<dbReference type="EMBL" id="JAKZEU010000002">
    <property type="protein sequence ID" value="MCQ0970143.1"/>
    <property type="molecule type" value="Genomic_DNA"/>
</dbReference>
<proteinExistence type="inferred from homology"/>
<feature type="transmembrane region" description="Helical" evidence="11">
    <location>
        <begin position="44"/>
        <end position="66"/>
    </location>
</feature>
<keyword evidence="9" id="KW-0625">Polysaccharide transport</keyword>
<name>A0ABT1MS14_9RHOB</name>
<comment type="similarity">
    <text evidence="2 11">Belongs to the ABC-2 integral membrane protein family.</text>
</comment>
<keyword evidence="6 11" id="KW-0812">Transmembrane</keyword>
<feature type="transmembrane region" description="Helical" evidence="11">
    <location>
        <begin position="185"/>
        <end position="205"/>
    </location>
</feature>
<evidence type="ECO:0000256" key="6">
    <source>
        <dbReference type="ARBA" id="ARBA00022692"/>
    </source>
</evidence>
<evidence type="ECO:0000256" key="8">
    <source>
        <dbReference type="ARBA" id="ARBA00022989"/>
    </source>
</evidence>
<comment type="caution">
    <text evidence="13">The sequence shown here is derived from an EMBL/GenBank/DDBJ whole genome shotgun (WGS) entry which is preliminary data.</text>
</comment>
<keyword evidence="5" id="KW-0762">Sugar transport</keyword>
<keyword evidence="8 11" id="KW-1133">Transmembrane helix</keyword>
<keyword evidence="3 11" id="KW-0813">Transport</keyword>
<organism evidence="13 14">
    <name type="scientific">Paracoccus albicereus</name>
    <dbReference type="NCBI Taxonomy" id="2922394"/>
    <lineage>
        <taxon>Bacteria</taxon>
        <taxon>Pseudomonadati</taxon>
        <taxon>Pseudomonadota</taxon>
        <taxon>Alphaproteobacteria</taxon>
        <taxon>Rhodobacterales</taxon>
        <taxon>Paracoccaceae</taxon>
        <taxon>Paracoccus</taxon>
    </lineage>
</organism>
<accession>A0ABT1MS14</accession>
<keyword evidence="10 11" id="KW-0472">Membrane</keyword>
<evidence type="ECO:0000256" key="4">
    <source>
        <dbReference type="ARBA" id="ARBA00022475"/>
    </source>
</evidence>
<dbReference type="PRINTS" id="PR00164">
    <property type="entry name" value="ABC2TRNSPORT"/>
</dbReference>
<dbReference type="InterPro" id="IPR013525">
    <property type="entry name" value="ABC2_TM"/>
</dbReference>
<comment type="subcellular location">
    <subcellularLocation>
        <location evidence="11">Cell inner membrane</location>
        <topology evidence="11">Multi-pass membrane protein</topology>
    </subcellularLocation>
    <subcellularLocation>
        <location evidence="1">Cell membrane</location>
        <topology evidence="1">Multi-pass membrane protein</topology>
    </subcellularLocation>
</comment>
<dbReference type="InterPro" id="IPR000412">
    <property type="entry name" value="ABC_2_transport"/>
</dbReference>
<evidence type="ECO:0000256" key="9">
    <source>
        <dbReference type="ARBA" id="ARBA00023047"/>
    </source>
</evidence>
<dbReference type="RefSeq" id="WP_255329135.1">
    <property type="nucleotide sequence ID" value="NZ_JAKZEU010000002.1"/>
</dbReference>
<evidence type="ECO:0000256" key="2">
    <source>
        <dbReference type="ARBA" id="ARBA00007783"/>
    </source>
</evidence>
<evidence type="ECO:0000313" key="13">
    <source>
        <dbReference type="EMBL" id="MCQ0970143.1"/>
    </source>
</evidence>
<feature type="transmembrane region" description="Helical" evidence="11">
    <location>
        <begin position="112"/>
        <end position="141"/>
    </location>
</feature>
<reference evidence="13 14" key="1">
    <citation type="submission" date="2022-03" db="EMBL/GenBank/DDBJ databases">
        <authorList>
            <person name="He Y."/>
        </authorList>
    </citation>
    <scope>NUCLEOTIDE SEQUENCE [LARGE SCALE GENOMIC DNA]</scope>
    <source>
        <strain evidence="13 14">TK19116</strain>
    </source>
</reference>
<gene>
    <name evidence="13" type="ORF">MLD63_06885</name>
</gene>
<evidence type="ECO:0000259" key="12">
    <source>
        <dbReference type="PROSITE" id="PS51012"/>
    </source>
</evidence>
<feature type="transmembrane region" description="Helical" evidence="11">
    <location>
        <begin position="72"/>
        <end position="91"/>
    </location>
</feature>
<evidence type="ECO:0000256" key="10">
    <source>
        <dbReference type="ARBA" id="ARBA00023136"/>
    </source>
</evidence>